<protein>
    <submittedName>
        <fullName evidence="1">Uncharacterized protein</fullName>
    </submittedName>
</protein>
<organism evidence="1 2">
    <name type="scientific">Candidatus Cryptobacteroides merdipullorum</name>
    <dbReference type="NCBI Taxonomy" id="2840771"/>
    <lineage>
        <taxon>Bacteria</taxon>
        <taxon>Pseudomonadati</taxon>
        <taxon>Bacteroidota</taxon>
        <taxon>Bacteroidia</taxon>
        <taxon>Bacteroidales</taxon>
        <taxon>Candidatus Cryptobacteroides</taxon>
    </lineage>
</organism>
<evidence type="ECO:0000313" key="2">
    <source>
        <dbReference type="Proteomes" id="UP000886881"/>
    </source>
</evidence>
<dbReference type="SUPFAM" id="SSF53448">
    <property type="entry name" value="Nucleotide-diphospho-sugar transferases"/>
    <property type="match status" value="1"/>
</dbReference>
<sequence>MSNDILCCVFNYNANDKASAWADRLSADFETVILDSGSNPPCDHPLAMHLDNIFYSGLMNKAYELLCEKGFRWLMIVTSDIEIDTENTAKLIAAMKDISRSVNVGLYQPSCSLFHGRAHHQSRCHYTGRMRPVNFQEGWFHLVPREILDKVMPIDCSVNRLGWGIDLALSHFCRIGRKLIIVDDRVRVVHPKGTGYNRDEASRQMEAWLSGIEGYTSSRHFRPLKEKIRYQEDQ</sequence>
<comment type="caution">
    <text evidence="1">The sequence shown here is derived from an EMBL/GenBank/DDBJ whole genome shotgun (WGS) entry which is preliminary data.</text>
</comment>
<dbReference type="AlphaFoldDB" id="A0A9D1GNS6"/>
<name>A0A9D1GNS6_9BACT</name>
<reference evidence="1" key="2">
    <citation type="journal article" date="2021" name="PeerJ">
        <title>Extensive microbial diversity within the chicken gut microbiome revealed by metagenomics and culture.</title>
        <authorList>
            <person name="Gilroy R."/>
            <person name="Ravi A."/>
            <person name="Getino M."/>
            <person name="Pursley I."/>
            <person name="Horton D.L."/>
            <person name="Alikhan N.F."/>
            <person name="Baker D."/>
            <person name="Gharbi K."/>
            <person name="Hall N."/>
            <person name="Watson M."/>
            <person name="Adriaenssens E.M."/>
            <person name="Foster-Nyarko E."/>
            <person name="Jarju S."/>
            <person name="Secka A."/>
            <person name="Antonio M."/>
            <person name="Oren A."/>
            <person name="Chaudhuri R.R."/>
            <person name="La Ragione R."/>
            <person name="Hildebrand F."/>
            <person name="Pallen M.J."/>
        </authorList>
    </citation>
    <scope>NUCLEOTIDE SEQUENCE</scope>
    <source>
        <strain evidence="1">ChiHecec2B26-709</strain>
    </source>
</reference>
<dbReference type="Proteomes" id="UP000886881">
    <property type="component" value="Unassembled WGS sequence"/>
</dbReference>
<dbReference type="EMBL" id="DVLC01000086">
    <property type="protein sequence ID" value="HIT47119.1"/>
    <property type="molecule type" value="Genomic_DNA"/>
</dbReference>
<dbReference type="InterPro" id="IPR029044">
    <property type="entry name" value="Nucleotide-diphossugar_trans"/>
</dbReference>
<accession>A0A9D1GNS6</accession>
<reference evidence="1" key="1">
    <citation type="submission" date="2020-10" db="EMBL/GenBank/DDBJ databases">
        <authorList>
            <person name="Gilroy R."/>
        </authorList>
    </citation>
    <scope>NUCLEOTIDE SEQUENCE</scope>
    <source>
        <strain evidence="1">ChiHecec2B26-709</strain>
    </source>
</reference>
<gene>
    <name evidence="1" type="ORF">IAC35_04600</name>
</gene>
<proteinExistence type="predicted"/>
<evidence type="ECO:0000313" key="1">
    <source>
        <dbReference type="EMBL" id="HIT47119.1"/>
    </source>
</evidence>